<sequence>MKLLQDTSSMLSSFPITNPALIFAMAMLVFLVTPLIFKYYRLPGIVGIIIVGAIIGPNALNILDRNETIILLGEIGLIYLMFLAGLEINVNKFIEKIDRSLVFGSLSFLIPQIAGTLVGIYVIGLTVPAALLFAAIFASHTLLAYPVIKKLGIVKNEAITAAVGGTIITDTLALLVLAVVLTSTEADIGTSFWLQLGVGLAIFFIGVWTIVPRISRWFFSNLTDESYFEFLYVMTILFICAYLAEVAGVEAIIGAFFSGLVLNRLIPKTGPLMNRIEFIGNSFFIPFFLLSVGMLVDARIFLQGIHELTIAFWLITLLLITKFIASWITGVVYRYDINQILSIFGLSTGQAAAALAIVLIGYDAGILDQMMINSVVAMILVIGIISPTIVEKYGNKVSMGDKIVHEASEMPQRILVPFSSQSIYKEFLLDLAMIIKNKRSEEPLNALCVIKIGPDPGMKIIEAEKALEEAKKYAASAETMINTQVRLNYNIASGIIRAVQENRINTTIIGWDGTHSVKEGIIGSIIDQVLEKTDKLTLVSHLENPLCNTKRITIIMPYGIDHNPGISQTIRTIKRIAEETGAKTVVKAVGDQADKYEKTFSSIKPDIPTQFEMVESRAKLLNSLHKNEGRDELIIYVSARRNTPGWHPSSQKLPVKITSFFKGNLIIAYPGTEDATDHLKYFDIK</sequence>
<dbReference type="Pfam" id="PF00582">
    <property type="entry name" value="Usp"/>
    <property type="match status" value="1"/>
</dbReference>
<dbReference type="KEGG" id="mzh:Mzhil_0928"/>
<dbReference type="PANTHER" id="PTHR43562">
    <property type="entry name" value="NAPA-TYPE SODIUM/HYDROGEN ANTIPORTER"/>
    <property type="match status" value="1"/>
</dbReference>
<dbReference type="Gene3D" id="3.40.50.620">
    <property type="entry name" value="HUPs"/>
    <property type="match status" value="1"/>
</dbReference>
<keyword evidence="4 8" id="KW-0812">Transmembrane</keyword>
<dbReference type="GO" id="GO:0015297">
    <property type="term" value="F:antiporter activity"/>
    <property type="evidence" value="ECO:0007669"/>
    <property type="project" value="UniProtKB-KW"/>
</dbReference>
<dbReference type="SUPFAM" id="SSF52402">
    <property type="entry name" value="Adenine nucleotide alpha hydrolases-like"/>
    <property type="match status" value="1"/>
</dbReference>
<keyword evidence="12" id="KW-1185">Reference proteome</keyword>
<keyword evidence="3" id="KW-0050">Antiport</keyword>
<feature type="transmembrane region" description="Helical" evidence="8">
    <location>
        <begin position="44"/>
        <end position="63"/>
    </location>
</feature>
<dbReference type="EMBL" id="CP002101">
    <property type="protein sequence ID" value="AEH60790.1"/>
    <property type="molecule type" value="Genomic_DNA"/>
</dbReference>
<dbReference type="CDD" id="cd00293">
    <property type="entry name" value="USP-like"/>
    <property type="match status" value="1"/>
</dbReference>
<feature type="transmembrane region" description="Helical" evidence="8">
    <location>
        <begin position="372"/>
        <end position="390"/>
    </location>
</feature>
<dbReference type="PANTHER" id="PTHR43562:SF4">
    <property type="entry name" value="NA(+)_H(+) ANTIPORTER NHAS5"/>
    <property type="match status" value="1"/>
</dbReference>
<evidence type="ECO:0000256" key="3">
    <source>
        <dbReference type="ARBA" id="ARBA00022449"/>
    </source>
</evidence>
<proteinExistence type="predicted"/>
<keyword evidence="2" id="KW-0813">Transport</keyword>
<dbReference type="Proteomes" id="UP000006622">
    <property type="component" value="Chromosome"/>
</dbReference>
<dbReference type="GO" id="GO:1902600">
    <property type="term" value="P:proton transmembrane transport"/>
    <property type="evidence" value="ECO:0007669"/>
    <property type="project" value="InterPro"/>
</dbReference>
<dbReference type="AlphaFoldDB" id="F7XLD1"/>
<keyword evidence="7 8" id="KW-0472">Membrane</keyword>
<dbReference type="Gene3D" id="1.20.1530.20">
    <property type="match status" value="1"/>
</dbReference>
<dbReference type="Pfam" id="PF00999">
    <property type="entry name" value="Na_H_Exchanger"/>
    <property type="match status" value="1"/>
</dbReference>
<keyword evidence="6" id="KW-0406">Ion transport</keyword>
<feature type="transmembrane region" description="Helical" evidence="8">
    <location>
        <begin position="231"/>
        <end position="258"/>
    </location>
</feature>
<dbReference type="GO" id="GO:0016020">
    <property type="term" value="C:membrane"/>
    <property type="evidence" value="ECO:0007669"/>
    <property type="project" value="UniProtKB-SubCell"/>
</dbReference>
<evidence type="ECO:0000259" key="10">
    <source>
        <dbReference type="Pfam" id="PF00999"/>
    </source>
</evidence>
<dbReference type="InterPro" id="IPR006153">
    <property type="entry name" value="Cation/H_exchanger_TM"/>
</dbReference>
<feature type="transmembrane region" description="Helical" evidence="8">
    <location>
        <begin position="278"/>
        <end position="296"/>
    </location>
</feature>
<comment type="subcellular location">
    <subcellularLocation>
        <location evidence="1">Membrane</location>
        <topology evidence="1">Multi-pass membrane protein</topology>
    </subcellularLocation>
</comment>
<evidence type="ECO:0000256" key="6">
    <source>
        <dbReference type="ARBA" id="ARBA00023065"/>
    </source>
</evidence>
<organism evidence="11 12">
    <name type="scientific">Methanosalsum zhilinae (strain DSM 4017 / NBRC 107636 / OCM 62 / WeN5)</name>
    <name type="common">Methanohalophilus zhilinae</name>
    <dbReference type="NCBI Taxonomy" id="679901"/>
    <lineage>
        <taxon>Archaea</taxon>
        <taxon>Methanobacteriati</taxon>
        <taxon>Methanobacteriota</taxon>
        <taxon>Stenosarchaea group</taxon>
        <taxon>Methanomicrobia</taxon>
        <taxon>Methanosarcinales</taxon>
        <taxon>Methanosarcinaceae</taxon>
        <taxon>Methanosalsum</taxon>
    </lineage>
</organism>
<feature type="domain" description="UspA" evidence="9">
    <location>
        <begin position="412"/>
        <end position="539"/>
    </location>
</feature>
<dbReference type="HOGENOM" id="CLU_017738_0_0_2"/>
<feature type="transmembrane region" description="Helical" evidence="8">
    <location>
        <begin position="20"/>
        <end position="37"/>
    </location>
</feature>
<dbReference type="InterPro" id="IPR006016">
    <property type="entry name" value="UspA"/>
</dbReference>
<evidence type="ECO:0000256" key="2">
    <source>
        <dbReference type="ARBA" id="ARBA00022448"/>
    </source>
</evidence>
<dbReference type="InterPro" id="IPR014729">
    <property type="entry name" value="Rossmann-like_a/b/a_fold"/>
</dbReference>
<feature type="transmembrane region" description="Helical" evidence="8">
    <location>
        <begin position="340"/>
        <end position="360"/>
    </location>
</feature>
<keyword evidence="5 8" id="KW-1133">Transmembrane helix</keyword>
<evidence type="ECO:0000259" key="9">
    <source>
        <dbReference type="Pfam" id="PF00582"/>
    </source>
</evidence>
<evidence type="ECO:0000256" key="5">
    <source>
        <dbReference type="ARBA" id="ARBA00022989"/>
    </source>
</evidence>
<evidence type="ECO:0000313" key="11">
    <source>
        <dbReference type="EMBL" id="AEH60790.1"/>
    </source>
</evidence>
<feature type="transmembrane region" description="Helical" evidence="8">
    <location>
        <begin position="160"/>
        <end position="180"/>
    </location>
</feature>
<name>F7XLD1_METZD</name>
<feature type="transmembrane region" description="Helical" evidence="8">
    <location>
        <begin position="192"/>
        <end position="211"/>
    </location>
</feature>
<gene>
    <name evidence="11" type="ordered locus">Mzhil_0928</name>
</gene>
<dbReference type="STRING" id="679901.Mzhil_0928"/>
<dbReference type="InterPro" id="IPR038770">
    <property type="entry name" value="Na+/solute_symporter_sf"/>
</dbReference>
<evidence type="ECO:0000313" key="12">
    <source>
        <dbReference type="Proteomes" id="UP000006622"/>
    </source>
</evidence>
<evidence type="ECO:0000256" key="8">
    <source>
        <dbReference type="SAM" id="Phobius"/>
    </source>
</evidence>
<evidence type="ECO:0000256" key="4">
    <source>
        <dbReference type="ARBA" id="ARBA00022692"/>
    </source>
</evidence>
<evidence type="ECO:0000256" key="7">
    <source>
        <dbReference type="ARBA" id="ARBA00023136"/>
    </source>
</evidence>
<feature type="transmembrane region" description="Helical" evidence="8">
    <location>
        <begin position="69"/>
        <end position="89"/>
    </location>
</feature>
<evidence type="ECO:0000256" key="1">
    <source>
        <dbReference type="ARBA" id="ARBA00004141"/>
    </source>
</evidence>
<accession>F7XLD1</accession>
<feature type="domain" description="Cation/H+ exchanger transmembrane" evidence="10">
    <location>
        <begin position="28"/>
        <end position="390"/>
    </location>
</feature>
<reference evidence="11" key="1">
    <citation type="submission" date="2010-07" db="EMBL/GenBank/DDBJ databases">
        <title>The complete genome of Methanosalsum zhilinae DSM 4017.</title>
        <authorList>
            <consortium name="US DOE Joint Genome Institute (JGI-PGF)"/>
            <person name="Lucas S."/>
            <person name="Copeland A."/>
            <person name="Lapidus A."/>
            <person name="Glavina del Rio T."/>
            <person name="Dalin E."/>
            <person name="Tice H."/>
            <person name="Bruce D."/>
            <person name="Goodwin L."/>
            <person name="Pitluck S."/>
            <person name="Kyrpides N."/>
            <person name="Mavromatis K."/>
            <person name="Ovchinnikova G."/>
            <person name="Daligault H."/>
            <person name="Detter J.C."/>
            <person name="Han C."/>
            <person name="Tapia R."/>
            <person name="Larimer F."/>
            <person name="Land M."/>
            <person name="Hauser L."/>
            <person name="Markowitz V."/>
            <person name="Cheng J.-F."/>
            <person name="Hugenholtz P."/>
            <person name="Woyke T."/>
            <person name="Wu D."/>
            <person name="Spring S."/>
            <person name="Schueler E."/>
            <person name="Brambilla E."/>
            <person name="Klenk H.-P."/>
            <person name="Eisen J.A."/>
        </authorList>
    </citation>
    <scope>NUCLEOTIDE SEQUENCE</scope>
    <source>
        <strain evidence="11">DSM 4017</strain>
    </source>
</reference>
<feature type="transmembrane region" description="Helical" evidence="8">
    <location>
        <begin position="308"/>
        <end position="328"/>
    </location>
</feature>
<protein>
    <submittedName>
        <fullName evidence="11">Sodium/hydrogen exchanger</fullName>
    </submittedName>
</protein>